<dbReference type="Proteomes" id="UP000593601">
    <property type="component" value="Chromosome"/>
</dbReference>
<dbReference type="CDD" id="cd09726">
    <property type="entry name" value="RAMP_I_III"/>
    <property type="match status" value="2"/>
</dbReference>
<evidence type="ECO:0000313" key="4">
    <source>
        <dbReference type="Proteomes" id="UP000593601"/>
    </source>
</evidence>
<protein>
    <recommendedName>
        <fullName evidence="2">CRISPR type III-associated protein domain-containing protein</fullName>
    </recommendedName>
</protein>
<dbReference type="PANTHER" id="PTHR35579:SF6">
    <property type="entry name" value="DUF324 DOMAIN-CONTAINING PROTEIN"/>
    <property type="match status" value="1"/>
</dbReference>
<feature type="domain" description="CRISPR type III-associated protein" evidence="2">
    <location>
        <begin position="25"/>
        <end position="204"/>
    </location>
</feature>
<proteinExistence type="predicted"/>
<dbReference type="PANTHER" id="PTHR35579">
    <property type="entry name" value="CRISPR SYSTEM CMS ENDORIBONUCLEASE CSM3"/>
    <property type="match status" value="1"/>
</dbReference>
<evidence type="ECO:0000259" key="2">
    <source>
        <dbReference type="Pfam" id="PF03787"/>
    </source>
</evidence>
<sequence>MNKTETQSNKICERLCVKITASLDAPLLIGSGEEEHTDADVVVNEQGQPYIPGSALAGAMRRYMCGIDDDEIPVGMGKKMTPADWLFGAPKNGEAGEVDDRQSRIFVYDAQLLDDAKIQIRDGVKLDENKTAVAMGKYEMEIVERGASLVLRFEIIEREEWLEIFESKEKIQEKNMAWIQWLLHGFDSGELRLGGRNNRGFGKIAIKDVYVKVFDMSKAYQTWLNWDWNQPHAFQGAQRIEIVNKNQLEHCLEIPLSIPGTLLVRSYKTSFSRENGQADYVQLTVGGEGKQAVIPGSSWAGAFRSHLVKIIREMGADSGFEKTQKMLEPLFGSWISGEEKEQDLKPSRLVFEETLVEGGHGLPTARNAIDRFTGGTVQGALYEEIPWVQGSGLLRIRWRKDRISDEKDLTEAAICGVLLWAIKDLQAGFFAVGGETAVGRGICMEPKRPLSIKYDGQELKEKRQEEYMQEAAQWVQGSKKQNARRNANGRM</sequence>
<evidence type="ECO:0000256" key="1">
    <source>
        <dbReference type="ARBA" id="ARBA00023118"/>
    </source>
</evidence>
<reference evidence="3 4" key="1">
    <citation type="submission" date="2020-10" db="EMBL/GenBank/DDBJ databases">
        <title>Blautia liquoris sp.nov., isolated from the mud in a fermentation cellar used for the production of Chinese strong-flavoured liquor.</title>
        <authorList>
            <person name="Lu L."/>
        </authorList>
    </citation>
    <scope>NUCLEOTIDE SEQUENCE [LARGE SCALE GENOMIC DNA]</scope>
    <source>
        <strain evidence="3 4">LZLJ-3</strain>
    </source>
</reference>
<dbReference type="KEGG" id="bliq:INP51_02770"/>
<dbReference type="InterPro" id="IPR005537">
    <property type="entry name" value="RAMP_III_fam"/>
</dbReference>
<keyword evidence="4" id="KW-1185">Reference proteome</keyword>
<dbReference type="InterPro" id="IPR052216">
    <property type="entry name" value="CRISPR_Csm3_endoribonuclease"/>
</dbReference>
<keyword evidence="1" id="KW-0051">Antiviral defense</keyword>
<evidence type="ECO:0000313" key="3">
    <source>
        <dbReference type="EMBL" id="QOV19908.1"/>
    </source>
</evidence>
<dbReference type="RefSeq" id="WP_193736228.1">
    <property type="nucleotide sequence ID" value="NZ_CP063304.1"/>
</dbReference>
<organism evidence="3 4">
    <name type="scientific">Blautia liquoris</name>
    <dbReference type="NCBI Taxonomy" id="2779518"/>
    <lineage>
        <taxon>Bacteria</taxon>
        <taxon>Bacillati</taxon>
        <taxon>Bacillota</taxon>
        <taxon>Clostridia</taxon>
        <taxon>Lachnospirales</taxon>
        <taxon>Lachnospiraceae</taxon>
        <taxon>Blautia</taxon>
    </lineage>
</organism>
<accession>A0A7M2RIF6</accession>
<name>A0A7M2RIF6_9FIRM</name>
<dbReference type="GO" id="GO:0051607">
    <property type="term" value="P:defense response to virus"/>
    <property type="evidence" value="ECO:0007669"/>
    <property type="project" value="UniProtKB-KW"/>
</dbReference>
<feature type="domain" description="CRISPR type III-associated protein" evidence="2">
    <location>
        <begin position="288"/>
        <end position="443"/>
    </location>
</feature>
<dbReference type="AlphaFoldDB" id="A0A7M2RIF6"/>
<gene>
    <name evidence="3" type="ORF">INP51_02770</name>
</gene>
<dbReference type="Pfam" id="PF03787">
    <property type="entry name" value="RAMPs"/>
    <property type="match status" value="2"/>
</dbReference>
<dbReference type="EMBL" id="CP063304">
    <property type="protein sequence ID" value="QOV19908.1"/>
    <property type="molecule type" value="Genomic_DNA"/>
</dbReference>